<dbReference type="EMBL" id="JAPDDP010000062">
    <property type="protein sequence ID" value="MDA0183850.1"/>
    <property type="molecule type" value="Genomic_DNA"/>
</dbReference>
<keyword evidence="3" id="KW-1185">Reference proteome</keyword>
<evidence type="ECO:0000313" key="3">
    <source>
        <dbReference type="Proteomes" id="UP001147653"/>
    </source>
</evidence>
<dbReference type="RefSeq" id="WP_270028264.1">
    <property type="nucleotide sequence ID" value="NZ_JAPDDP010000062.1"/>
</dbReference>
<comment type="caution">
    <text evidence="2">The sequence shown here is derived from an EMBL/GenBank/DDBJ whole genome shotgun (WGS) entry which is preliminary data.</text>
</comment>
<keyword evidence="2" id="KW-0966">Cell projection</keyword>
<evidence type="ECO:0000313" key="2">
    <source>
        <dbReference type="EMBL" id="MDA0183850.1"/>
    </source>
</evidence>
<dbReference type="AlphaFoldDB" id="A0A9X3NBY0"/>
<dbReference type="PANTHER" id="PTHR39185:SF1">
    <property type="entry name" value="SWARMING MOTILITY PROTEIN SWRD"/>
    <property type="match status" value="1"/>
</dbReference>
<evidence type="ECO:0000256" key="1">
    <source>
        <dbReference type="SAM" id="MobiDB-lite"/>
    </source>
</evidence>
<dbReference type="Proteomes" id="UP001147653">
    <property type="component" value="Unassembled WGS sequence"/>
</dbReference>
<dbReference type="Pfam" id="PF06289">
    <property type="entry name" value="FlbD"/>
    <property type="match status" value="1"/>
</dbReference>
<feature type="region of interest" description="Disordered" evidence="1">
    <location>
        <begin position="70"/>
        <end position="99"/>
    </location>
</feature>
<accession>A0A9X3NBY0</accession>
<protein>
    <submittedName>
        <fullName evidence="2">Flagellar FlbD family protein</fullName>
    </submittedName>
</protein>
<sequence length="99" mass="10836">MIRLHRLSARAEEFYLNPDLIVAIDSTPDTVVTLTTHQKVLVSDSPEVVVAAIQAWRSSILANAVPSLPKRRSHDSNLTLVAATSASPPPNTDHEENDR</sequence>
<dbReference type="PANTHER" id="PTHR39185">
    <property type="entry name" value="SWARMING MOTILITY PROTEIN SWRD"/>
    <property type="match status" value="1"/>
</dbReference>
<gene>
    <name evidence="2" type="ORF">OJ997_26325</name>
</gene>
<name>A0A9X3NBY0_9ACTN</name>
<reference evidence="2" key="1">
    <citation type="submission" date="2022-10" db="EMBL/GenBank/DDBJ databases">
        <title>The WGS of Solirubrobacter phytolaccae KCTC 29190.</title>
        <authorList>
            <person name="Jiang Z."/>
        </authorList>
    </citation>
    <scope>NUCLEOTIDE SEQUENCE</scope>
    <source>
        <strain evidence="2">KCTC 29190</strain>
    </source>
</reference>
<keyword evidence="2" id="KW-0282">Flagellum</keyword>
<proteinExistence type="predicted"/>
<keyword evidence="2" id="KW-0969">Cilium</keyword>
<organism evidence="2 3">
    <name type="scientific">Solirubrobacter phytolaccae</name>
    <dbReference type="NCBI Taxonomy" id="1404360"/>
    <lineage>
        <taxon>Bacteria</taxon>
        <taxon>Bacillati</taxon>
        <taxon>Actinomycetota</taxon>
        <taxon>Thermoleophilia</taxon>
        <taxon>Solirubrobacterales</taxon>
        <taxon>Solirubrobacteraceae</taxon>
        <taxon>Solirubrobacter</taxon>
    </lineage>
</organism>
<dbReference type="InterPro" id="IPR009384">
    <property type="entry name" value="SwrD-like"/>
</dbReference>
<feature type="compositionally biased region" description="Polar residues" evidence="1">
    <location>
        <begin position="76"/>
        <end position="86"/>
    </location>
</feature>